<evidence type="ECO:0000313" key="1">
    <source>
        <dbReference type="EMBL" id="KAK7066180.1"/>
    </source>
</evidence>
<sequence length="82" mass="8839">MNLASSLHSQPSSSTVLDRTPAMRLIWRPQKGPGTRLRALGPCPNVSSLVLDISLLPPDRVLASAAHIKASALFNYKTADFL</sequence>
<reference evidence="1 2" key="1">
    <citation type="submission" date="2023-11" db="EMBL/GenBank/DDBJ databases">
        <title>Halocaridina rubra genome assembly.</title>
        <authorList>
            <person name="Smith C."/>
        </authorList>
    </citation>
    <scope>NUCLEOTIDE SEQUENCE [LARGE SCALE GENOMIC DNA]</scope>
    <source>
        <strain evidence="1">EP-1</strain>
        <tissue evidence="1">Whole</tissue>
    </source>
</reference>
<dbReference type="AlphaFoldDB" id="A0AAN8WH17"/>
<dbReference type="Proteomes" id="UP001381693">
    <property type="component" value="Unassembled WGS sequence"/>
</dbReference>
<comment type="caution">
    <text evidence="1">The sequence shown here is derived from an EMBL/GenBank/DDBJ whole genome shotgun (WGS) entry which is preliminary data.</text>
</comment>
<organism evidence="1 2">
    <name type="scientific">Halocaridina rubra</name>
    <name type="common">Hawaiian red shrimp</name>
    <dbReference type="NCBI Taxonomy" id="373956"/>
    <lineage>
        <taxon>Eukaryota</taxon>
        <taxon>Metazoa</taxon>
        <taxon>Ecdysozoa</taxon>
        <taxon>Arthropoda</taxon>
        <taxon>Crustacea</taxon>
        <taxon>Multicrustacea</taxon>
        <taxon>Malacostraca</taxon>
        <taxon>Eumalacostraca</taxon>
        <taxon>Eucarida</taxon>
        <taxon>Decapoda</taxon>
        <taxon>Pleocyemata</taxon>
        <taxon>Caridea</taxon>
        <taxon>Atyoidea</taxon>
        <taxon>Atyidae</taxon>
        <taxon>Halocaridina</taxon>
    </lineage>
</organism>
<dbReference type="EMBL" id="JAXCGZ010019365">
    <property type="protein sequence ID" value="KAK7066180.1"/>
    <property type="molecule type" value="Genomic_DNA"/>
</dbReference>
<gene>
    <name evidence="1" type="ORF">SK128_026765</name>
</gene>
<accession>A0AAN8WH17</accession>
<name>A0AAN8WH17_HALRR</name>
<protein>
    <submittedName>
        <fullName evidence="1">Uncharacterized protein</fullName>
    </submittedName>
</protein>
<evidence type="ECO:0000313" key="2">
    <source>
        <dbReference type="Proteomes" id="UP001381693"/>
    </source>
</evidence>
<keyword evidence="2" id="KW-1185">Reference proteome</keyword>
<proteinExistence type="predicted"/>